<dbReference type="OrthoDB" id="9771883at2"/>
<dbReference type="FunFam" id="3.90.226.10:FF:000009">
    <property type="entry name" value="Carnitinyl-CoA dehydratase"/>
    <property type="match status" value="1"/>
</dbReference>
<dbReference type="GO" id="GO:0006635">
    <property type="term" value="P:fatty acid beta-oxidation"/>
    <property type="evidence" value="ECO:0007669"/>
    <property type="project" value="TreeGrafter"/>
</dbReference>
<dbReference type="PANTHER" id="PTHR11941">
    <property type="entry name" value="ENOYL-COA HYDRATASE-RELATED"/>
    <property type="match status" value="1"/>
</dbReference>
<protein>
    <submittedName>
        <fullName evidence="4">Enoyl-CoA hydratase</fullName>
    </submittedName>
</protein>
<dbReference type="CDD" id="cd06558">
    <property type="entry name" value="crotonase-like"/>
    <property type="match status" value="1"/>
</dbReference>
<dbReference type="eggNOG" id="COG1024">
    <property type="taxonomic scope" value="Bacteria"/>
</dbReference>
<dbReference type="SUPFAM" id="SSF52096">
    <property type="entry name" value="ClpP/crotonase"/>
    <property type="match status" value="1"/>
</dbReference>
<reference evidence="4 5" key="2">
    <citation type="journal article" date="2016" name="Environ. Microbiol. Rep.">
        <title>Metagenomic evidence for the presence of phototrophic Gemmatimonadetes bacteria in diverse environments.</title>
        <authorList>
            <person name="Zeng Y."/>
            <person name="Baumbach J."/>
            <person name="Barbosa E.G."/>
            <person name="Azevedo V."/>
            <person name="Zhang C."/>
            <person name="Koblizek M."/>
        </authorList>
    </citation>
    <scope>NUCLEOTIDE SEQUENCE [LARGE SCALE GENOMIC DNA]</scope>
    <source>
        <strain evidence="4 5">AP64</strain>
    </source>
</reference>
<dbReference type="Gene3D" id="1.10.12.10">
    <property type="entry name" value="Lyase 2-enoyl-coa Hydratase, Chain A, domain 2"/>
    <property type="match status" value="1"/>
</dbReference>
<dbReference type="RefSeq" id="WP_026850007.1">
    <property type="nucleotide sequence ID" value="NZ_CP011454.1"/>
</dbReference>
<evidence type="ECO:0000313" key="5">
    <source>
        <dbReference type="Proteomes" id="UP000076404"/>
    </source>
</evidence>
<evidence type="ECO:0000256" key="3">
    <source>
        <dbReference type="RuleBase" id="RU003707"/>
    </source>
</evidence>
<dbReference type="InterPro" id="IPR001753">
    <property type="entry name" value="Enoyl-CoA_hydra/iso"/>
</dbReference>
<keyword evidence="5" id="KW-1185">Reference proteome</keyword>
<reference evidence="4 5" key="1">
    <citation type="journal article" date="2014" name="Proc. Natl. Acad. Sci. U.S.A.">
        <title>Functional type 2 photosynthetic reaction centers found in the rare bacterial phylum Gemmatimonadetes.</title>
        <authorList>
            <person name="Zeng Y."/>
            <person name="Feng F."/>
            <person name="Medova H."/>
            <person name="Dean J."/>
            <person name="Koblizek M."/>
        </authorList>
    </citation>
    <scope>NUCLEOTIDE SEQUENCE [LARGE SCALE GENOMIC DNA]</scope>
    <source>
        <strain evidence="4 5">AP64</strain>
    </source>
</reference>
<evidence type="ECO:0000256" key="1">
    <source>
        <dbReference type="ARBA" id="ARBA00005254"/>
    </source>
</evidence>
<dbReference type="KEGG" id="gph:GEMMAAP_04810"/>
<dbReference type="InterPro" id="IPR018376">
    <property type="entry name" value="Enoyl-CoA_hyd/isom_CS"/>
</dbReference>
<dbReference type="InterPro" id="IPR014748">
    <property type="entry name" value="Enoyl-CoA_hydra_C"/>
</dbReference>
<evidence type="ECO:0000313" key="4">
    <source>
        <dbReference type="EMBL" id="AMW04350.1"/>
    </source>
</evidence>
<accession>A0A143BIQ1</accession>
<dbReference type="PANTHER" id="PTHR11941:SF54">
    <property type="entry name" value="ENOYL-COA HYDRATASE, MITOCHONDRIAL"/>
    <property type="match status" value="1"/>
</dbReference>
<proteinExistence type="inferred from homology"/>
<dbReference type="AlphaFoldDB" id="A0A143BIQ1"/>
<evidence type="ECO:0000256" key="2">
    <source>
        <dbReference type="ARBA" id="ARBA00023239"/>
    </source>
</evidence>
<dbReference type="Proteomes" id="UP000076404">
    <property type="component" value="Chromosome"/>
</dbReference>
<sequence length="259" mass="27316">MSYQFLTFEVADRIATITVNRPDKLNALNDATIAELGRAIDEAIGRDDVAGVLLTGAGRAFVAGADISELQSQSPLEAQRRARAGQAIFRRFETSPKPTMAVINGFALGGGCELAMACHLRMASEKAKLGQPEVKLGIVPGYGGTQRLPRLVGRGAALKLLLTGDMIDAAEALRLGLVDQVAAPDALMDTARTLLAAMIVNAPLALAGCIEAVDRGLGVTLEEGCTIESDFFGLLSATADMKEGMRAFLDKRPPTFTGR</sequence>
<keyword evidence="2" id="KW-0456">Lyase</keyword>
<organism evidence="4 5">
    <name type="scientific">Gemmatimonas phototrophica</name>
    <dbReference type="NCBI Taxonomy" id="1379270"/>
    <lineage>
        <taxon>Bacteria</taxon>
        <taxon>Pseudomonadati</taxon>
        <taxon>Gemmatimonadota</taxon>
        <taxon>Gemmatimonadia</taxon>
        <taxon>Gemmatimonadales</taxon>
        <taxon>Gemmatimonadaceae</taxon>
        <taxon>Gemmatimonas</taxon>
    </lineage>
</organism>
<dbReference type="GO" id="GO:0016836">
    <property type="term" value="F:hydro-lyase activity"/>
    <property type="evidence" value="ECO:0007669"/>
    <property type="project" value="UniProtKB-ARBA"/>
</dbReference>
<comment type="similarity">
    <text evidence="1 3">Belongs to the enoyl-CoA hydratase/isomerase family.</text>
</comment>
<dbReference type="EMBL" id="CP011454">
    <property type="protein sequence ID" value="AMW04350.1"/>
    <property type="molecule type" value="Genomic_DNA"/>
</dbReference>
<dbReference type="Pfam" id="PF00378">
    <property type="entry name" value="ECH_1"/>
    <property type="match status" value="1"/>
</dbReference>
<dbReference type="Gene3D" id="3.90.226.10">
    <property type="entry name" value="2-enoyl-CoA Hydratase, Chain A, domain 1"/>
    <property type="match status" value="1"/>
</dbReference>
<dbReference type="FunFam" id="1.10.12.10:FF:000001">
    <property type="entry name" value="Probable enoyl-CoA hydratase, mitochondrial"/>
    <property type="match status" value="1"/>
</dbReference>
<dbReference type="STRING" id="1379270.GEMMAAP_04810"/>
<gene>
    <name evidence="4" type="ORF">GEMMAAP_04810</name>
</gene>
<dbReference type="InterPro" id="IPR029045">
    <property type="entry name" value="ClpP/crotonase-like_dom_sf"/>
</dbReference>
<name>A0A143BIQ1_9BACT</name>
<dbReference type="PROSITE" id="PS00166">
    <property type="entry name" value="ENOYL_COA_HYDRATASE"/>
    <property type="match status" value="1"/>
</dbReference>